<keyword evidence="1" id="KW-1133">Transmembrane helix</keyword>
<organism evidence="3 4">
    <name type="scientific">Cymbomonas tetramitiformis</name>
    <dbReference type="NCBI Taxonomy" id="36881"/>
    <lineage>
        <taxon>Eukaryota</taxon>
        <taxon>Viridiplantae</taxon>
        <taxon>Chlorophyta</taxon>
        <taxon>Pyramimonadophyceae</taxon>
        <taxon>Pyramimonadales</taxon>
        <taxon>Pyramimonadaceae</taxon>
        <taxon>Cymbomonas</taxon>
    </lineage>
</organism>
<dbReference type="InterPro" id="IPR039477">
    <property type="entry name" value="ILEI/PANDER_dom"/>
</dbReference>
<dbReference type="AlphaFoldDB" id="A0AAE0FFF2"/>
<protein>
    <recommendedName>
        <fullName evidence="2">ILEI/PANDER domain-containing protein</fullName>
    </recommendedName>
</protein>
<keyword evidence="1" id="KW-0812">Transmembrane</keyword>
<dbReference type="Proteomes" id="UP001190700">
    <property type="component" value="Unassembled WGS sequence"/>
</dbReference>
<evidence type="ECO:0000256" key="1">
    <source>
        <dbReference type="SAM" id="Phobius"/>
    </source>
</evidence>
<name>A0AAE0FFF2_9CHLO</name>
<feature type="transmembrane region" description="Helical" evidence="1">
    <location>
        <begin position="23"/>
        <end position="42"/>
    </location>
</feature>
<dbReference type="EMBL" id="LGRX02019301">
    <property type="protein sequence ID" value="KAK3258730.1"/>
    <property type="molecule type" value="Genomic_DNA"/>
</dbReference>
<feature type="domain" description="ILEI/PANDER" evidence="2">
    <location>
        <begin position="107"/>
        <end position="203"/>
    </location>
</feature>
<accession>A0AAE0FFF2</accession>
<keyword evidence="1" id="KW-0472">Membrane</keyword>
<reference evidence="3 4" key="1">
    <citation type="journal article" date="2015" name="Genome Biol. Evol.">
        <title>Comparative Genomics of a Bacterivorous Green Alga Reveals Evolutionary Causalities and Consequences of Phago-Mixotrophic Mode of Nutrition.</title>
        <authorList>
            <person name="Burns J.A."/>
            <person name="Paasch A."/>
            <person name="Narechania A."/>
            <person name="Kim E."/>
        </authorList>
    </citation>
    <scope>NUCLEOTIDE SEQUENCE [LARGE SCALE GENOMIC DNA]</scope>
    <source>
        <strain evidence="3 4">PLY_AMNH</strain>
    </source>
</reference>
<evidence type="ECO:0000313" key="3">
    <source>
        <dbReference type="EMBL" id="KAK3258730.1"/>
    </source>
</evidence>
<dbReference type="Pfam" id="PF15711">
    <property type="entry name" value="ILEI"/>
    <property type="match status" value="1"/>
</dbReference>
<keyword evidence="4" id="KW-1185">Reference proteome</keyword>
<comment type="caution">
    <text evidence="3">The sequence shown here is derived from an EMBL/GenBank/DDBJ whole genome shotgun (WGS) entry which is preliminary data.</text>
</comment>
<evidence type="ECO:0000259" key="2">
    <source>
        <dbReference type="Pfam" id="PF15711"/>
    </source>
</evidence>
<gene>
    <name evidence="3" type="ORF">CYMTET_32237</name>
</gene>
<proteinExistence type="predicted"/>
<dbReference type="PROSITE" id="PS52031">
    <property type="entry name" value="GG_LECTIN"/>
    <property type="match status" value="1"/>
</dbReference>
<sequence>MGAVATISVVVLHKLYRNRFSPYGILWICIAIGVLVGFYSIANPTTWARTYANSEAASMVIRQSLSDPTQSGFMQGCQFSVHSAGMEAGNFAHFYLGESKIPFSSSRGMNILSARNEICGEVLSTGSFDTCGAPDSAAADLVAFIDEIPAGAVVMIAVQDSGVCSPEGLKPQVVQALKLVGAAETTLLELTSRMAYALVGLKGLNASCSTKLDESTGMTKGNRTTASWSDKFSCPKPTCPSLTQSPRPQPEGCPFQMWKSSKVPHMSMSIRANKLPGYTGWTRPHPFEESIAGKIVLSDSVFPEVRILGPSIYRGQVDDLGNGTYVLSVLLFDPGFYSMEIVLDFPYIPDLLRTGEKEKADAFASSYEGWEVACHKEYTAEIALTNLCQ</sequence>
<evidence type="ECO:0000313" key="4">
    <source>
        <dbReference type="Proteomes" id="UP001190700"/>
    </source>
</evidence>